<dbReference type="Pfam" id="PF18075">
    <property type="entry name" value="FtsX_ECD"/>
    <property type="match status" value="2"/>
</dbReference>
<organism evidence="4 5">
    <name type="scientific">Sphaerisporangium dianthi</name>
    <dbReference type="NCBI Taxonomy" id="1436120"/>
    <lineage>
        <taxon>Bacteria</taxon>
        <taxon>Bacillati</taxon>
        <taxon>Actinomycetota</taxon>
        <taxon>Actinomycetes</taxon>
        <taxon>Streptosporangiales</taxon>
        <taxon>Streptosporangiaceae</taxon>
        <taxon>Sphaerisporangium</taxon>
    </lineage>
</organism>
<feature type="transmembrane region" description="Helical" evidence="2">
    <location>
        <begin position="44"/>
        <end position="66"/>
    </location>
</feature>
<sequence>MEWRVEPPEAGEELSFGDGDPERESRLQAWEAAGRRWASAHRRLLAVGAAVVVLLGLLGSGGWYLYQESRKPLPPPDAALPVQDRFTVSLCQGRFFRCPSGTRGAEAAKDTRRLEERLRAIPGVVSLRFVSREARYQRMSDKTYIDPDGRTGRITLDMMQDTFEGVLRDPALFGQVAEQARRIAGVERADRLPTDFWQGRADVTVTLCRNDPARVCAPLKHRPLTEEEKQAILDRIREVRGVEKVYFEDQSHALRLERHYYPEGSPYEGPILLGDMNESYHVKIAGPDAARRVREALKGVTGVQLVW</sequence>
<name>A0ABV9CEZ0_9ACTN</name>
<feature type="domain" description="FtsX extracellular" evidence="3">
    <location>
        <begin position="108"/>
        <end position="187"/>
    </location>
</feature>
<dbReference type="Proteomes" id="UP001596004">
    <property type="component" value="Unassembled WGS sequence"/>
</dbReference>
<protein>
    <submittedName>
        <fullName evidence="4">Permease-like cell division protein FtsX</fullName>
    </submittedName>
</protein>
<feature type="region of interest" description="Disordered" evidence="1">
    <location>
        <begin position="1"/>
        <end position="22"/>
    </location>
</feature>
<gene>
    <name evidence="4" type="ORF">ACFO60_12395</name>
</gene>
<comment type="caution">
    <text evidence="4">The sequence shown here is derived from an EMBL/GenBank/DDBJ whole genome shotgun (WGS) entry which is preliminary data.</text>
</comment>
<evidence type="ECO:0000256" key="2">
    <source>
        <dbReference type="SAM" id="Phobius"/>
    </source>
</evidence>
<keyword evidence="2" id="KW-0812">Transmembrane</keyword>
<reference evidence="5" key="1">
    <citation type="journal article" date="2019" name="Int. J. Syst. Evol. Microbiol.">
        <title>The Global Catalogue of Microorganisms (GCM) 10K type strain sequencing project: providing services to taxonomists for standard genome sequencing and annotation.</title>
        <authorList>
            <consortium name="The Broad Institute Genomics Platform"/>
            <consortium name="The Broad Institute Genome Sequencing Center for Infectious Disease"/>
            <person name="Wu L."/>
            <person name="Ma J."/>
        </authorList>
    </citation>
    <scope>NUCLEOTIDE SEQUENCE [LARGE SCALE GENOMIC DNA]</scope>
    <source>
        <strain evidence="5">CGMCC 4.7132</strain>
    </source>
</reference>
<keyword evidence="2" id="KW-0472">Membrane</keyword>
<keyword evidence="2" id="KW-1133">Transmembrane helix</keyword>
<dbReference type="InterPro" id="IPR040690">
    <property type="entry name" value="FtsX_ECD"/>
</dbReference>
<keyword evidence="5" id="KW-1185">Reference proteome</keyword>
<dbReference type="RefSeq" id="WP_380840202.1">
    <property type="nucleotide sequence ID" value="NZ_JBHSFP010000006.1"/>
</dbReference>
<accession>A0ABV9CEZ0</accession>
<feature type="domain" description="FtsX extracellular" evidence="3">
    <location>
        <begin position="203"/>
        <end position="306"/>
    </location>
</feature>
<evidence type="ECO:0000256" key="1">
    <source>
        <dbReference type="SAM" id="MobiDB-lite"/>
    </source>
</evidence>
<dbReference type="Gene3D" id="3.30.70.3040">
    <property type="match status" value="2"/>
</dbReference>
<dbReference type="EMBL" id="JBHSFP010000006">
    <property type="protein sequence ID" value="MFC4531568.1"/>
    <property type="molecule type" value="Genomic_DNA"/>
</dbReference>
<evidence type="ECO:0000313" key="4">
    <source>
        <dbReference type="EMBL" id="MFC4531568.1"/>
    </source>
</evidence>
<proteinExistence type="predicted"/>
<evidence type="ECO:0000313" key="5">
    <source>
        <dbReference type="Proteomes" id="UP001596004"/>
    </source>
</evidence>
<evidence type="ECO:0000259" key="3">
    <source>
        <dbReference type="Pfam" id="PF18075"/>
    </source>
</evidence>